<dbReference type="InterPro" id="IPR021647">
    <property type="entry name" value="CusF_Ec"/>
</dbReference>
<dbReference type="AlphaFoldDB" id="A0A418WYZ2"/>
<comment type="caution">
    <text evidence="2">The sequence shown here is derived from an EMBL/GenBank/DDBJ whole genome shotgun (WGS) entry which is preliminary data.</text>
</comment>
<reference evidence="2 3" key="1">
    <citation type="submission" date="2018-09" db="EMBL/GenBank/DDBJ databases">
        <authorList>
            <person name="Zhu H."/>
        </authorList>
    </citation>
    <scope>NUCLEOTIDE SEQUENCE [LARGE SCALE GENOMIC DNA]</scope>
    <source>
        <strain evidence="2 3">K2R10-39</strain>
    </source>
</reference>
<sequence length="129" mass="13589">MKKSIYAVATTAAAVFGFAALAMNAQADQEKGGKDMGMDMGGMNMDSMKSHSAGRASMTEGVVRGVDKANKSILLKHGPIENMHMGAMTMAFVVKDVAMLSKVKDGDKVKFSVENIDGVATITALNVEQ</sequence>
<organism evidence="2 3">
    <name type="scientific">Noviherbaspirillum cavernae</name>
    <dbReference type="NCBI Taxonomy" id="2320862"/>
    <lineage>
        <taxon>Bacteria</taxon>
        <taxon>Pseudomonadati</taxon>
        <taxon>Pseudomonadota</taxon>
        <taxon>Betaproteobacteria</taxon>
        <taxon>Burkholderiales</taxon>
        <taxon>Oxalobacteraceae</taxon>
        <taxon>Noviherbaspirillum</taxon>
    </lineage>
</organism>
<gene>
    <name evidence="2" type="ORF">D3870_04690</name>
</gene>
<accession>A0A418WYZ2</accession>
<dbReference type="InterPro" id="IPR042230">
    <property type="entry name" value="CusF_sf"/>
</dbReference>
<evidence type="ECO:0000313" key="2">
    <source>
        <dbReference type="EMBL" id="RJG05412.1"/>
    </source>
</evidence>
<keyword evidence="1" id="KW-0732">Signal</keyword>
<dbReference type="Proteomes" id="UP000285190">
    <property type="component" value="Unassembled WGS sequence"/>
</dbReference>
<proteinExistence type="predicted"/>
<dbReference type="OrthoDB" id="9180744at2"/>
<protein>
    <submittedName>
        <fullName evidence="2">Copper transporter</fullName>
    </submittedName>
</protein>
<dbReference type="EMBL" id="QYUN01000002">
    <property type="protein sequence ID" value="RJG05412.1"/>
    <property type="molecule type" value="Genomic_DNA"/>
</dbReference>
<dbReference type="Gene3D" id="2.40.50.320">
    <property type="entry name" value="Copper binding periplasmic protein CusF"/>
    <property type="match status" value="1"/>
</dbReference>
<evidence type="ECO:0000313" key="3">
    <source>
        <dbReference type="Proteomes" id="UP000285190"/>
    </source>
</evidence>
<feature type="chain" id="PRO_5019557796" evidence="1">
    <location>
        <begin position="28"/>
        <end position="129"/>
    </location>
</feature>
<name>A0A418WYZ2_9BURK</name>
<feature type="signal peptide" evidence="1">
    <location>
        <begin position="1"/>
        <end position="27"/>
    </location>
</feature>
<dbReference type="RefSeq" id="WP_119737084.1">
    <property type="nucleotide sequence ID" value="NZ_QYUN01000002.1"/>
</dbReference>
<keyword evidence="3" id="KW-1185">Reference proteome</keyword>
<dbReference type="Pfam" id="PF11604">
    <property type="entry name" value="CusF_Ec"/>
    <property type="match status" value="1"/>
</dbReference>
<evidence type="ECO:0000256" key="1">
    <source>
        <dbReference type="SAM" id="SignalP"/>
    </source>
</evidence>